<dbReference type="HAMAP" id="MF_01039">
    <property type="entry name" value="PGAM_GpmA"/>
    <property type="match status" value="1"/>
</dbReference>
<accession>A0A4D6YB55</accession>
<organism evidence="11 12">
    <name type="scientific">Buchnera aphidicola subsp. Melaphis rhois</name>
    <dbReference type="NCBI Taxonomy" id="118103"/>
    <lineage>
        <taxon>Bacteria</taxon>
        <taxon>Pseudomonadati</taxon>
        <taxon>Pseudomonadota</taxon>
        <taxon>Gammaproteobacteria</taxon>
        <taxon>Enterobacterales</taxon>
        <taxon>Erwiniaceae</taxon>
        <taxon>Buchnera</taxon>
    </lineage>
</organism>
<feature type="binding site" evidence="6 8">
    <location>
        <position position="100"/>
    </location>
    <ligand>
        <name>substrate</name>
    </ligand>
</feature>
<comment type="catalytic activity">
    <reaction evidence="1 6 10">
        <text>(2R)-2-phosphoglycerate = (2R)-3-phosphoglycerate</text>
        <dbReference type="Rhea" id="RHEA:15901"/>
        <dbReference type="ChEBI" id="CHEBI:58272"/>
        <dbReference type="ChEBI" id="CHEBI:58289"/>
        <dbReference type="EC" id="5.4.2.11"/>
    </reaction>
</comment>
<dbReference type="NCBIfam" id="NF010713">
    <property type="entry name" value="PRK14115.1"/>
    <property type="match status" value="1"/>
</dbReference>
<dbReference type="InterPro" id="IPR005952">
    <property type="entry name" value="Phosphogly_mut1"/>
</dbReference>
<feature type="binding site" evidence="6 8">
    <location>
        <begin position="89"/>
        <end position="92"/>
    </location>
    <ligand>
        <name>substrate</name>
    </ligand>
</feature>
<reference evidence="11 12" key="1">
    <citation type="submission" date="2018-10" db="EMBL/GenBank/DDBJ databases">
        <title>Comparative functional genomics of the obligate endosymbiont Buchnera aphidicola.</title>
        <authorList>
            <person name="Chong R.A."/>
        </authorList>
    </citation>
    <scope>NUCLEOTIDE SEQUENCE [LARGE SCALE GENOMIC DNA]</scope>
    <source>
        <strain evidence="11 12">Mrh</strain>
    </source>
</reference>
<dbReference type="Proteomes" id="UP000298566">
    <property type="component" value="Chromosome"/>
</dbReference>
<evidence type="ECO:0000313" key="12">
    <source>
        <dbReference type="Proteomes" id="UP000298566"/>
    </source>
</evidence>
<dbReference type="PROSITE" id="PS00175">
    <property type="entry name" value="PG_MUTASE"/>
    <property type="match status" value="1"/>
</dbReference>
<dbReference type="GO" id="GO:0004619">
    <property type="term" value="F:phosphoglycerate mutase activity"/>
    <property type="evidence" value="ECO:0007669"/>
    <property type="project" value="UniProtKB-UniRule"/>
</dbReference>
<evidence type="ECO:0000256" key="1">
    <source>
        <dbReference type="ARBA" id="ARBA00000380"/>
    </source>
</evidence>
<feature type="binding site" evidence="6 8">
    <location>
        <begin position="185"/>
        <end position="186"/>
    </location>
    <ligand>
        <name>substrate</name>
    </ligand>
</feature>
<keyword evidence="4 6" id="KW-0324">Glycolysis</keyword>
<protein>
    <recommendedName>
        <fullName evidence="6 10">2,3-bisphosphoglycerate-dependent phosphoglycerate mutase</fullName>
        <shortName evidence="6">BPG-dependent PGAM</shortName>
        <shortName evidence="6">PGAM</shortName>
        <shortName evidence="6">Phosphoglyceromutase</shortName>
        <shortName evidence="6">dPGM</shortName>
        <ecNumber evidence="6 10">5.4.2.11</ecNumber>
    </recommendedName>
</protein>
<evidence type="ECO:0000256" key="7">
    <source>
        <dbReference type="PIRSR" id="PIRSR613078-1"/>
    </source>
</evidence>
<dbReference type="SMART" id="SM00855">
    <property type="entry name" value="PGAM"/>
    <property type="match status" value="1"/>
</dbReference>
<feature type="binding site" evidence="6 8">
    <location>
        <position position="62"/>
    </location>
    <ligand>
        <name>substrate</name>
    </ligand>
</feature>
<keyword evidence="3 6" id="KW-0312">Gluconeogenesis</keyword>
<dbReference type="AlphaFoldDB" id="A0A4D6YB55"/>
<dbReference type="PIRSF" id="PIRSF000709">
    <property type="entry name" value="6PFK_2-Ptase"/>
    <property type="match status" value="1"/>
</dbReference>
<comment type="pathway">
    <text evidence="6 10">Carbohydrate degradation; glycolysis; pyruvate from D-glyceraldehyde 3-phosphate: step 3/5.</text>
</comment>
<dbReference type="FunFam" id="3.40.50.1240:FF:000003">
    <property type="entry name" value="2,3-bisphosphoglycerate-dependent phosphoglycerate mutase"/>
    <property type="match status" value="1"/>
</dbReference>
<name>A0A4D6YB55_BUCMH</name>
<comment type="similarity">
    <text evidence="2 6">Belongs to the phosphoglycerate mutase family. BPG-dependent PGAM subfamily.</text>
</comment>
<evidence type="ECO:0000256" key="5">
    <source>
        <dbReference type="ARBA" id="ARBA00023235"/>
    </source>
</evidence>
<dbReference type="InterPro" id="IPR001345">
    <property type="entry name" value="PG/BPGM_mutase_AS"/>
</dbReference>
<dbReference type="SUPFAM" id="SSF53254">
    <property type="entry name" value="Phosphoglycerate mutase-like"/>
    <property type="match status" value="1"/>
</dbReference>
<feature type="binding site" evidence="6 8">
    <location>
        <begin position="116"/>
        <end position="117"/>
    </location>
    <ligand>
        <name>substrate</name>
    </ligand>
</feature>
<feature type="active site" description="Tele-phosphohistidine intermediate" evidence="6 7">
    <location>
        <position position="11"/>
    </location>
</feature>
<sequence>MKIYKLILMRHGESKWNKLNKFTGWKDIDLSETGIIEATKCAKLLKSNGFSFTYAYTSVLKRSIHTLWIIIKYLNQSWIPVKKSWRLNERHYGALQGLDKDNVIKKYGKVQVQQWRRGFHISPPQISLEERKILALDPKYSSIHINDIPLSESLKSTSERVIPFWKKVIFPSLKKQNKIIITAHGNSLRALMKYLSNIDDKDIIKLDVDTGTPIVYEFNNYFEPIRYYYL</sequence>
<dbReference type="Pfam" id="PF00300">
    <property type="entry name" value="His_Phos_1"/>
    <property type="match status" value="1"/>
</dbReference>
<evidence type="ECO:0000313" key="11">
    <source>
        <dbReference type="EMBL" id="QCI23308.1"/>
    </source>
</evidence>
<keyword evidence="5 6" id="KW-0413">Isomerase</keyword>
<dbReference type="RefSeq" id="WP_158336508.1">
    <property type="nucleotide sequence ID" value="NZ_CP033004.1"/>
</dbReference>
<dbReference type="PANTHER" id="PTHR11931">
    <property type="entry name" value="PHOSPHOGLYCERATE MUTASE"/>
    <property type="match status" value="1"/>
</dbReference>
<gene>
    <name evidence="6" type="primary">gpmA</name>
    <name evidence="11" type="ORF">D9V73_01450</name>
</gene>
<dbReference type="InterPro" id="IPR013078">
    <property type="entry name" value="His_Pase_superF_clade-1"/>
</dbReference>
<evidence type="ECO:0000256" key="8">
    <source>
        <dbReference type="PIRSR" id="PIRSR613078-2"/>
    </source>
</evidence>
<evidence type="ECO:0000256" key="6">
    <source>
        <dbReference type="HAMAP-Rule" id="MF_01039"/>
    </source>
</evidence>
<feature type="site" description="Transition state stabilizer" evidence="6 9">
    <location>
        <position position="184"/>
    </location>
</feature>
<evidence type="ECO:0000256" key="4">
    <source>
        <dbReference type="ARBA" id="ARBA00023152"/>
    </source>
</evidence>
<evidence type="ECO:0000256" key="2">
    <source>
        <dbReference type="ARBA" id="ARBA00006717"/>
    </source>
</evidence>
<comment type="subunit">
    <text evidence="6">Homodimer.</text>
</comment>
<proteinExistence type="inferred from homology"/>
<evidence type="ECO:0000256" key="9">
    <source>
        <dbReference type="PIRSR" id="PIRSR613078-3"/>
    </source>
</evidence>
<dbReference type="GO" id="GO:0006096">
    <property type="term" value="P:glycolytic process"/>
    <property type="evidence" value="ECO:0007669"/>
    <property type="project" value="UniProtKB-UniRule"/>
</dbReference>
<feature type="binding site" evidence="6 8">
    <location>
        <begin position="23"/>
        <end position="24"/>
    </location>
    <ligand>
        <name>substrate</name>
    </ligand>
</feature>
<dbReference type="EMBL" id="CP033004">
    <property type="protein sequence ID" value="QCI23308.1"/>
    <property type="molecule type" value="Genomic_DNA"/>
</dbReference>
<dbReference type="CDD" id="cd07067">
    <property type="entry name" value="HP_PGM_like"/>
    <property type="match status" value="1"/>
</dbReference>
<dbReference type="InterPro" id="IPR029033">
    <property type="entry name" value="His_PPase_superfam"/>
</dbReference>
<feature type="binding site" evidence="6 8">
    <location>
        <begin position="10"/>
        <end position="17"/>
    </location>
    <ligand>
        <name>substrate</name>
    </ligand>
</feature>
<evidence type="ECO:0000256" key="10">
    <source>
        <dbReference type="RuleBase" id="RU004512"/>
    </source>
</evidence>
<dbReference type="EC" id="5.4.2.11" evidence="6 10"/>
<evidence type="ECO:0000256" key="3">
    <source>
        <dbReference type="ARBA" id="ARBA00022432"/>
    </source>
</evidence>
<comment type="function">
    <text evidence="6 10">Catalyzes the interconversion of 2-phosphoglycerate and 3-phosphoglycerate.</text>
</comment>
<dbReference type="Gene3D" id="3.40.50.1240">
    <property type="entry name" value="Phosphoglycerate mutase-like"/>
    <property type="match status" value="1"/>
</dbReference>
<dbReference type="NCBIfam" id="TIGR01258">
    <property type="entry name" value="pgm_1"/>
    <property type="match status" value="1"/>
</dbReference>
<dbReference type="OrthoDB" id="9781415at2"/>
<dbReference type="UniPathway" id="UPA00109">
    <property type="reaction ID" value="UER00186"/>
</dbReference>
<feature type="active site" description="Proton donor/acceptor" evidence="6 7">
    <location>
        <position position="89"/>
    </location>
</feature>
<dbReference type="GO" id="GO:0006094">
    <property type="term" value="P:gluconeogenesis"/>
    <property type="evidence" value="ECO:0007669"/>
    <property type="project" value="UniProtKB-UniRule"/>
</dbReference>